<dbReference type="Gene3D" id="3.90.226.10">
    <property type="entry name" value="2-enoyl-CoA Hydratase, Chain A, domain 1"/>
    <property type="match status" value="2"/>
</dbReference>
<evidence type="ECO:0000313" key="1">
    <source>
        <dbReference type="EMBL" id="KPL73766.1"/>
    </source>
</evidence>
<protein>
    <recommendedName>
        <fullName evidence="3">Tail specific protease domain-containing protein</fullName>
    </recommendedName>
</protein>
<sequence length="455" mass="50202">MPVLLAVLAGMLALVWGVGYVSTRYTTWLPAPYRKAAQVAPTKGSREKKWIADIDYYATQLPRLHINAFHSLSAEQFAQEIESLKASVPQLSDNQIGLELVRLTAAIGDAHTRAVPAQWRQASLLPLRLYWFDDGLVVTGVMPQSQEALGARLVSVEDTPLDEVVERLEPYISSENEMSLRSNIANLLLTADVLEALGLAESAQQVRLGFERADGTPFELSLAAVSAEEYREGIDNGMSGQEKPLYLSKTDQVYWFEFLPDTNTLFFQYNSCVDSPERPMQTFANELFAALDANPVERLVIDLRFNGGGNSAVLDPLIERLSQHPISQEGRMFVLISRNTFSSAILNALDLQSMAGATLVGEPTADRPDHFGEVRSFTLPNSGLLVTYSTKFFSIARGEANDQGDNMARMGIWLADNPPDDSGIRSLQPDVAVPFTSQDYFGLRDPLLEAVIQLP</sequence>
<dbReference type="InterPro" id="IPR029045">
    <property type="entry name" value="ClpP/crotonase-like_dom_sf"/>
</dbReference>
<accession>A0A0P6XNU5</accession>
<keyword evidence="2" id="KW-1185">Reference proteome</keyword>
<name>A0A0P6XNU5_9CHLR</name>
<dbReference type="AlphaFoldDB" id="A0A0P6XNU5"/>
<dbReference type="SUPFAM" id="SSF52096">
    <property type="entry name" value="ClpP/crotonase"/>
    <property type="match status" value="1"/>
</dbReference>
<dbReference type="STRING" id="1134406.ADN00_14485"/>
<dbReference type="EMBL" id="LGCL01000034">
    <property type="protein sequence ID" value="KPL73766.1"/>
    <property type="molecule type" value="Genomic_DNA"/>
</dbReference>
<reference evidence="1 2" key="1">
    <citation type="submission" date="2015-07" db="EMBL/GenBank/DDBJ databases">
        <title>Genome sequence of Ornatilinea apprima DSM 23815.</title>
        <authorList>
            <person name="Hemp J."/>
            <person name="Ward L.M."/>
            <person name="Pace L.A."/>
            <person name="Fischer W.W."/>
        </authorList>
    </citation>
    <scope>NUCLEOTIDE SEQUENCE [LARGE SCALE GENOMIC DNA]</scope>
    <source>
        <strain evidence="1 2">P3M-1</strain>
    </source>
</reference>
<evidence type="ECO:0008006" key="3">
    <source>
        <dbReference type="Google" id="ProtNLM"/>
    </source>
</evidence>
<proteinExistence type="predicted"/>
<comment type="caution">
    <text evidence="1">The sequence shown here is derived from an EMBL/GenBank/DDBJ whole genome shotgun (WGS) entry which is preliminary data.</text>
</comment>
<organism evidence="1 2">
    <name type="scientific">Ornatilinea apprima</name>
    <dbReference type="NCBI Taxonomy" id="1134406"/>
    <lineage>
        <taxon>Bacteria</taxon>
        <taxon>Bacillati</taxon>
        <taxon>Chloroflexota</taxon>
        <taxon>Anaerolineae</taxon>
        <taxon>Anaerolineales</taxon>
        <taxon>Anaerolineaceae</taxon>
        <taxon>Ornatilinea</taxon>
    </lineage>
</organism>
<evidence type="ECO:0000313" key="2">
    <source>
        <dbReference type="Proteomes" id="UP000050417"/>
    </source>
</evidence>
<gene>
    <name evidence="1" type="ORF">ADN00_14485</name>
</gene>
<dbReference type="Proteomes" id="UP000050417">
    <property type="component" value="Unassembled WGS sequence"/>
</dbReference>